<evidence type="ECO:0000313" key="9">
    <source>
        <dbReference type="Proteomes" id="UP000316621"/>
    </source>
</evidence>
<dbReference type="InterPro" id="IPR002123">
    <property type="entry name" value="Plipid/glycerol_acylTrfase"/>
</dbReference>
<evidence type="ECO:0000313" key="8">
    <source>
        <dbReference type="EMBL" id="RZC66011.1"/>
    </source>
</evidence>
<dbReference type="SUPFAM" id="SSF69593">
    <property type="entry name" value="Glycerol-3-phosphate (1)-acyltransferase"/>
    <property type="match status" value="1"/>
</dbReference>
<evidence type="ECO:0000259" key="7">
    <source>
        <dbReference type="SMART" id="SM00563"/>
    </source>
</evidence>
<comment type="similarity">
    <text evidence="2">Belongs to the GPAT/DAPAT family.</text>
</comment>
<evidence type="ECO:0000256" key="4">
    <source>
        <dbReference type="ARBA" id="ARBA00022692"/>
    </source>
</evidence>
<dbReference type="PANTHER" id="PTHR15486">
    <property type="entry name" value="ANCIENT UBIQUITOUS PROTEIN"/>
    <property type="match status" value="1"/>
</dbReference>
<accession>A0A4Y7K192</accession>
<gene>
    <name evidence="8" type="ORF">C5167_009700</name>
</gene>
<organism evidence="8 9">
    <name type="scientific">Papaver somniferum</name>
    <name type="common">Opium poppy</name>
    <dbReference type="NCBI Taxonomy" id="3469"/>
    <lineage>
        <taxon>Eukaryota</taxon>
        <taxon>Viridiplantae</taxon>
        <taxon>Streptophyta</taxon>
        <taxon>Embryophyta</taxon>
        <taxon>Tracheophyta</taxon>
        <taxon>Spermatophyta</taxon>
        <taxon>Magnoliopsida</taxon>
        <taxon>Ranunculales</taxon>
        <taxon>Papaveraceae</taxon>
        <taxon>Papaveroideae</taxon>
        <taxon>Papaver</taxon>
    </lineage>
</organism>
<dbReference type="OMA" id="TIAPHIM"/>
<keyword evidence="5" id="KW-1133">Transmembrane helix</keyword>
<dbReference type="GO" id="GO:0016791">
    <property type="term" value="F:phosphatase activity"/>
    <property type="evidence" value="ECO:0007669"/>
    <property type="project" value="TreeGrafter"/>
</dbReference>
<dbReference type="GO" id="GO:0010143">
    <property type="term" value="P:cutin biosynthetic process"/>
    <property type="evidence" value="ECO:0007669"/>
    <property type="project" value="TreeGrafter"/>
</dbReference>
<comment type="subcellular location">
    <subcellularLocation>
        <location evidence="1">Membrane</location>
        <topology evidence="1">Multi-pass membrane protein</topology>
    </subcellularLocation>
</comment>
<evidence type="ECO:0000256" key="5">
    <source>
        <dbReference type="ARBA" id="ARBA00022989"/>
    </source>
</evidence>
<evidence type="ECO:0000256" key="2">
    <source>
        <dbReference type="ARBA" id="ARBA00007937"/>
    </source>
</evidence>
<dbReference type="GO" id="GO:0016020">
    <property type="term" value="C:membrane"/>
    <property type="evidence" value="ECO:0007669"/>
    <property type="project" value="UniProtKB-SubCell"/>
</dbReference>
<dbReference type="InterPro" id="IPR056462">
    <property type="entry name" value="HAD_RAM2/GPAT1-8"/>
</dbReference>
<keyword evidence="4" id="KW-0812">Transmembrane</keyword>
<dbReference type="Proteomes" id="UP000316621">
    <property type="component" value="Chromosome 6"/>
</dbReference>
<reference evidence="8 9" key="1">
    <citation type="journal article" date="2018" name="Science">
        <title>The opium poppy genome and morphinan production.</title>
        <authorList>
            <person name="Guo L."/>
            <person name="Winzer T."/>
            <person name="Yang X."/>
            <person name="Li Y."/>
            <person name="Ning Z."/>
            <person name="He Z."/>
            <person name="Teodor R."/>
            <person name="Lu Y."/>
            <person name="Bowser T.A."/>
            <person name="Graham I.A."/>
            <person name="Ye K."/>
        </authorList>
    </citation>
    <scope>NUCLEOTIDE SEQUENCE [LARGE SCALE GENOMIC DNA]</scope>
    <source>
        <strain evidence="9">cv. HN1</strain>
        <tissue evidence="8">Leaves</tissue>
    </source>
</reference>
<evidence type="ECO:0000256" key="3">
    <source>
        <dbReference type="ARBA" id="ARBA00022679"/>
    </source>
</evidence>
<dbReference type="Pfam" id="PF23270">
    <property type="entry name" value="HAD_RAM2_N"/>
    <property type="match status" value="1"/>
</dbReference>
<dbReference type="AlphaFoldDB" id="A0A4Y7K192"/>
<dbReference type="EMBL" id="CM010720">
    <property type="protein sequence ID" value="RZC66011.1"/>
    <property type="molecule type" value="Genomic_DNA"/>
</dbReference>
<evidence type="ECO:0000256" key="1">
    <source>
        <dbReference type="ARBA" id="ARBA00004141"/>
    </source>
</evidence>
<dbReference type="GO" id="GO:0090447">
    <property type="term" value="F:glycerol-3-phosphate 2-O-acyltransferase activity"/>
    <property type="evidence" value="ECO:0007669"/>
    <property type="project" value="TreeGrafter"/>
</dbReference>
<keyword evidence="6" id="KW-0472">Membrane</keyword>
<sequence length="496" mass="55443">MMNPSVITKLEGTLLIFKSTFPYFMLVSLEAGSPLRALLLLLISPLLWFLESICLENASVHLMIFFSLVGLKVSDVKSVAKAVLPRFFLENIQENTYKVFPSCGGKKYVSSSLPRIMIEPFLREYLSSDFVIGTELKTLSGFSLGLVASPGLMTGDSQYETISKILGDDRKFDLWLGNEPETDSSVFFCQEQYILPADSSTTTCLQRKDYPKPLIFHDGRLVARPTPLDSLAVFLWLPLGVFLAVSRFLIGRIMPYNYGLMVAATTGMKIRAKLPSEESHTSEKHAPYSRCICGSCDPSQFGALNTLYVCSHRTLIDPVILSSTLKRNVMAVTYSLSKISEILAPIRTVRLSRDRVKDGYLMRKLLKKSDLVVCPEGTTCREPYLLRFSPLFSEIAESIVPVAVSAKGSMFYGTTVRGYKALDSFFFLMNPSPHYHLEFLEKISRASRCETSGRSSYEIANLAQKMIGQALGFECTNLTRREKYRILAGNDGICSE</sequence>
<keyword evidence="3" id="KW-0808">Transferase</keyword>
<dbReference type="PANTHER" id="PTHR15486:SF77">
    <property type="entry name" value="OS08G0131300 PROTEIN"/>
    <property type="match status" value="1"/>
</dbReference>
<feature type="domain" description="Phospholipid/glycerol acyltransferase" evidence="7">
    <location>
        <begin position="306"/>
        <end position="407"/>
    </location>
</feature>
<proteinExistence type="inferred from homology"/>
<dbReference type="OrthoDB" id="1854593at2759"/>
<dbReference type="Gramene" id="RZC66011">
    <property type="protein sequence ID" value="RZC66011"/>
    <property type="gene ID" value="C5167_009700"/>
</dbReference>
<keyword evidence="9" id="KW-1185">Reference proteome</keyword>
<dbReference type="Pfam" id="PF01553">
    <property type="entry name" value="Acyltransferase"/>
    <property type="match status" value="1"/>
</dbReference>
<dbReference type="SMART" id="SM00563">
    <property type="entry name" value="PlsC"/>
    <property type="match status" value="1"/>
</dbReference>
<name>A0A4Y7K192_PAPSO</name>
<protein>
    <recommendedName>
        <fullName evidence="7">Phospholipid/glycerol acyltransferase domain-containing protein</fullName>
    </recommendedName>
</protein>
<evidence type="ECO:0000256" key="6">
    <source>
        <dbReference type="ARBA" id="ARBA00023136"/>
    </source>
</evidence>